<dbReference type="Proteomes" id="UP000653454">
    <property type="component" value="Unassembled WGS sequence"/>
</dbReference>
<accession>A0A8S4FJM7</accession>
<keyword evidence="1" id="KW-0472">Membrane</keyword>
<evidence type="ECO:0000256" key="1">
    <source>
        <dbReference type="SAM" id="Phobius"/>
    </source>
</evidence>
<evidence type="ECO:0000313" key="2">
    <source>
        <dbReference type="EMBL" id="CAG9128212.1"/>
    </source>
</evidence>
<comment type="caution">
    <text evidence="2">The sequence shown here is derived from an EMBL/GenBank/DDBJ whole genome shotgun (WGS) entry which is preliminary data.</text>
</comment>
<name>A0A8S4FJM7_PLUXY</name>
<evidence type="ECO:0000313" key="3">
    <source>
        <dbReference type="Proteomes" id="UP000653454"/>
    </source>
</evidence>
<gene>
    <name evidence="2" type="ORF">PLXY2_LOCUS9178</name>
</gene>
<dbReference type="AlphaFoldDB" id="A0A8S4FJM7"/>
<keyword evidence="1" id="KW-1133">Transmembrane helix</keyword>
<organism evidence="2 3">
    <name type="scientific">Plutella xylostella</name>
    <name type="common">Diamondback moth</name>
    <name type="synonym">Plutella maculipennis</name>
    <dbReference type="NCBI Taxonomy" id="51655"/>
    <lineage>
        <taxon>Eukaryota</taxon>
        <taxon>Metazoa</taxon>
        <taxon>Ecdysozoa</taxon>
        <taxon>Arthropoda</taxon>
        <taxon>Hexapoda</taxon>
        <taxon>Insecta</taxon>
        <taxon>Pterygota</taxon>
        <taxon>Neoptera</taxon>
        <taxon>Endopterygota</taxon>
        <taxon>Lepidoptera</taxon>
        <taxon>Glossata</taxon>
        <taxon>Ditrysia</taxon>
        <taxon>Yponomeutoidea</taxon>
        <taxon>Plutellidae</taxon>
        <taxon>Plutella</taxon>
    </lineage>
</organism>
<sequence>MQAKSFVSKNLVAIIMVPTILGGHYAWYRLQQMDELVKPEQRSQLPILKYINDFFNKDTAKVETMKK</sequence>
<protein>
    <submittedName>
        <fullName evidence="2">(diamondback moth) hypothetical protein</fullName>
    </submittedName>
</protein>
<keyword evidence="3" id="KW-1185">Reference proteome</keyword>
<proteinExistence type="predicted"/>
<reference evidence="2" key="1">
    <citation type="submission" date="2020-11" db="EMBL/GenBank/DDBJ databases">
        <authorList>
            <person name="Whiteford S."/>
        </authorList>
    </citation>
    <scope>NUCLEOTIDE SEQUENCE</scope>
</reference>
<dbReference type="EMBL" id="CAJHNJ030000035">
    <property type="protein sequence ID" value="CAG9128212.1"/>
    <property type="molecule type" value="Genomic_DNA"/>
</dbReference>
<feature type="transmembrane region" description="Helical" evidence="1">
    <location>
        <begin position="6"/>
        <end position="28"/>
    </location>
</feature>
<keyword evidence="1" id="KW-0812">Transmembrane</keyword>